<dbReference type="InterPro" id="IPR047640">
    <property type="entry name" value="RpiR-like"/>
</dbReference>
<dbReference type="Pfam" id="PF01418">
    <property type="entry name" value="HTH_6"/>
    <property type="match status" value="1"/>
</dbReference>
<dbReference type="GO" id="GO:0003677">
    <property type="term" value="F:DNA binding"/>
    <property type="evidence" value="ECO:0007669"/>
    <property type="project" value="UniProtKB-KW"/>
</dbReference>
<dbReference type="InterPro" id="IPR000281">
    <property type="entry name" value="HTH_RpiR"/>
</dbReference>
<evidence type="ECO:0000256" key="3">
    <source>
        <dbReference type="ARBA" id="ARBA00023152"/>
    </source>
</evidence>
<dbReference type="GO" id="GO:0016853">
    <property type="term" value="F:isomerase activity"/>
    <property type="evidence" value="ECO:0007669"/>
    <property type="project" value="UniProtKB-KW"/>
</dbReference>
<evidence type="ECO:0000256" key="5">
    <source>
        <dbReference type="SAM" id="MobiDB-lite"/>
    </source>
</evidence>
<evidence type="ECO:0000313" key="9">
    <source>
        <dbReference type="Proteomes" id="UP000257139"/>
    </source>
</evidence>
<dbReference type="AlphaFoldDB" id="A0A7Z7J5L8"/>
<dbReference type="EMBL" id="OGUU01000008">
    <property type="protein sequence ID" value="SPC08823.1"/>
    <property type="molecule type" value="Genomic_DNA"/>
</dbReference>
<evidence type="ECO:0000313" key="8">
    <source>
        <dbReference type="EMBL" id="SPC08823.1"/>
    </source>
</evidence>
<evidence type="ECO:0000259" key="7">
    <source>
        <dbReference type="PROSITE" id="PS51464"/>
    </source>
</evidence>
<dbReference type="PANTHER" id="PTHR30514">
    <property type="entry name" value="GLUCOKINASE"/>
    <property type="match status" value="1"/>
</dbReference>
<dbReference type="PROSITE" id="PS51071">
    <property type="entry name" value="HTH_RPIR"/>
    <property type="match status" value="1"/>
</dbReference>
<feature type="compositionally biased region" description="Pro residues" evidence="5">
    <location>
        <begin position="13"/>
        <end position="26"/>
    </location>
</feature>
<dbReference type="PANTHER" id="PTHR30514:SF18">
    <property type="entry name" value="RPIR-FAMILY TRANSCRIPTIONAL REGULATOR"/>
    <property type="match status" value="1"/>
</dbReference>
<keyword evidence="1" id="KW-0805">Transcription regulation</keyword>
<dbReference type="InterPro" id="IPR046348">
    <property type="entry name" value="SIS_dom_sf"/>
</dbReference>
<name>A0A7Z7J5L8_9BURK</name>
<feature type="domain" description="SIS" evidence="7">
    <location>
        <begin position="155"/>
        <end position="292"/>
    </location>
</feature>
<evidence type="ECO:0000256" key="1">
    <source>
        <dbReference type="ARBA" id="ARBA00023015"/>
    </source>
</evidence>
<proteinExistence type="predicted"/>
<dbReference type="PROSITE" id="PS51464">
    <property type="entry name" value="SIS"/>
    <property type="match status" value="1"/>
</dbReference>
<keyword evidence="8" id="KW-0413">Isomerase</keyword>
<feature type="domain" description="HTH rpiR-type" evidence="6">
    <location>
        <begin position="33"/>
        <end position="109"/>
    </location>
</feature>
<evidence type="ECO:0000256" key="4">
    <source>
        <dbReference type="ARBA" id="ARBA00023163"/>
    </source>
</evidence>
<evidence type="ECO:0000256" key="2">
    <source>
        <dbReference type="ARBA" id="ARBA00023125"/>
    </source>
</evidence>
<feature type="region of interest" description="Disordered" evidence="5">
    <location>
        <begin position="1"/>
        <end position="30"/>
    </location>
</feature>
<dbReference type="GO" id="GO:0003700">
    <property type="term" value="F:DNA-binding transcription factor activity"/>
    <property type="evidence" value="ECO:0007669"/>
    <property type="project" value="InterPro"/>
</dbReference>
<dbReference type="SUPFAM" id="SSF46689">
    <property type="entry name" value="Homeodomain-like"/>
    <property type="match status" value="1"/>
</dbReference>
<sequence>MPSDSHASSRPGPQMPPAPPAPPGQSAPPHDLEALLEMLRRGFPSLSTQFQGGARYLLDHPQDVPVLSMRKIAASAGVQPATLVRLSQHLGFDGWQAMRELFVDALRGGTQPYARRARKVVRESSASRMLDEMLETQHRNLDRIAASNEKTLPQAAELLSHAACVHVAGFRSCFPIAFTFHYVYRLFRSTVHLIRADAGTLEMELRGLAPKDAVVVVSFAPYSQESIRVAEAARECGCKVIALTDSTVAPIALAADCTLLFSVESPSFFPSITAGVAVVEALVEQLLARKGKGAIRALEQAEGELHRTGAYVTPGHS</sequence>
<accession>A0A7Z7J5L8</accession>
<dbReference type="SUPFAM" id="SSF53697">
    <property type="entry name" value="SIS domain"/>
    <property type="match status" value="1"/>
</dbReference>
<keyword evidence="2" id="KW-0238">DNA-binding</keyword>
<dbReference type="Proteomes" id="UP000257139">
    <property type="component" value="Chromosome CBM2594_a"/>
</dbReference>
<dbReference type="Gene3D" id="3.40.50.10490">
    <property type="entry name" value="Glucose-6-phosphate isomerase like protein, domain 1"/>
    <property type="match status" value="1"/>
</dbReference>
<dbReference type="Gene3D" id="1.10.10.10">
    <property type="entry name" value="Winged helix-like DNA-binding domain superfamily/Winged helix DNA-binding domain"/>
    <property type="match status" value="1"/>
</dbReference>
<comment type="caution">
    <text evidence="8">The sequence shown here is derived from an EMBL/GenBank/DDBJ whole genome shotgun (WGS) entry which is preliminary data.</text>
</comment>
<keyword evidence="3" id="KW-0324">Glycolysis</keyword>
<dbReference type="InterPro" id="IPR001347">
    <property type="entry name" value="SIS_dom"/>
</dbReference>
<dbReference type="CDD" id="cd05013">
    <property type="entry name" value="SIS_RpiR"/>
    <property type="match status" value="1"/>
</dbReference>
<dbReference type="GO" id="GO:0097367">
    <property type="term" value="F:carbohydrate derivative binding"/>
    <property type="evidence" value="ECO:0007669"/>
    <property type="project" value="InterPro"/>
</dbReference>
<dbReference type="GO" id="GO:0006096">
    <property type="term" value="P:glycolytic process"/>
    <property type="evidence" value="ECO:0007669"/>
    <property type="project" value="UniProtKB-KW"/>
</dbReference>
<protein>
    <submittedName>
        <fullName evidence="8">Putative transcriptional regulator, RpiR and Sugar isomerase (SIS) domains</fullName>
    </submittedName>
</protein>
<evidence type="ECO:0000259" key="6">
    <source>
        <dbReference type="PROSITE" id="PS51071"/>
    </source>
</evidence>
<dbReference type="Pfam" id="PF01380">
    <property type="entry name" value="SIS"/>
    <property type="match status" value="1"/>
</dbReference>
<gene>
    <name evidence="8" type="ORF">CBM2594_A40146</name>
</gene>
<organism evidence="8 9">
    <name type="scientific">Cupriavidus taiwanensis</name>
    <dbReference type="NCBI Taxonomy" id="164546"/>
    <lineage>
        <taxon>Bacteria</taxon>
        <taxon>Pseudomonadati</taxon>
        <taxon>Pseudomonadota</taxon>
        <taxon>Betaproteobacteria</taxon>
        <taxon>Burkholderiales</taxon>
        <taxon>Burkholderiaceae</taxon>
        <taxon>Cupriavidus</taxon>
    </lineage>
</organism>
<dbReference type="InterPro" id="IPR009057">
    <property type="entry name" value="Homeodomain-like_sf"/>
</dbReference>
<keyword evidence="4" id="KW-0804">Transcription</keyword>
<dbReference type="InterPro" id="IPR035472">
    <property type="entry name" value="RpiR-like_SIS"/>
</dbReference>
<reference evidence="8 9" key="1">
    <citation type="submission" date="2018-01" db="EMBL/GenBank/DDBJ databases">
        <authorList>
            <person name="Clerissi C."/>
        </authorList>
    </citation>
    <scope>NUCLEOTIDE SEQUENCE [LARGE SCALE GENOMIC DNA]</scope>
    <source>
        <strain evidence="8">Cupriavidus taiwanensis STM 6021</strain>
    </source>
</reference>
<dbReference type="InterPro" id="IPR036388">
    <property type="entry name" value="WH-like_DNA-bd_sf"/>
</dbReference>